<proteinExistence type="predicted"/>
<protein>
    <submittedName>
        <fullName evidence="2">(northern house mosquito) hypothetical protein</fullName>
    </submittedName>
</protein>
<accession>A0A8D8BSZ8</accession>
<feature type="transmembrane region" description="Helical" evidence="1">
    <location>
        <begin position="34"/>
        <end position="57"/>
    </location>
</feature>
<organism evidence="2">
    <name type="scientific">Culex pipiens</name>
    <name type="common">House mosquito</name>
    <dbReference type="NCBI Taxonomy" id="7175"/>
    <lineage>
        <taxon>Eukaryota</taxon>
        <taxon>Metazoa</taxon>
        <taxon>Ecdysozoa</taxon>
        <taxon>Arthropoda</taxon>
        <taxon>Hexapoda</taxon>
        <taxon>Insecta</taxon>
        <taxon>Pterygota</taxon>
        <taxon>Neoptera</taxon>
        <taxon>Endopterygota</taxon>
        <taxon>Diptera</taxon>
        <taxon>Nematocera</taxon>
        <taxon>Culicoidea</taxon>
        <taxon>Culicidae</taxon>
        <taxon>Culicinae</taxon>
        <taxon>Culicini</taxon>
        <taxon>Culex</taxon>
        <taxon>Culex</taxon>
    </lineage>
</organism>
<sequence>MLTHMWCECPPQSMLTAAVLTHNGWCLHMYAVDFFYVFITFHKSAPVCCMFLLRYFFRLRSDSRTLLSSLIDPQGYHSKTLNICVRGERTYNRAQTHTQNL</sequence>
<keyword evidence="1" id="KW-0812">Transmembrane</keyword>
<dbReference type="EMBL" id="HBUE01086125">
    <property type="protein sequence ID" value="CAG6479734.1"/>
    <property type="molecule type" value="Transcribed_RNA"/>
</dbReference>
<evidence type="ECO:0000313" key="2">
    <source>
        <dbReference type="EMBL" id="CAG6479734.1"/>
    </source>
</evidence>
<evidence type="ECO:0000256" key="1">
    <source>
        <dbReference type="SAM" id="Phobius"/>
    </source>
</evidence>
<reference evidence="2" key="1">
    <citation type="submission" date="2021-05" db="EMBL/GenBank/DDBJ databases">
        <authorList>
            <person name="Alioto T."/>
            <person name="Alioto T."/>
            <person name="Gomez Garrido J."/>
        </authorList>
    </citation>
    <scope>NUCLEOTIDE SEQUENCE</scope>
</reference>
<keyword evidence="1" id="KW-0472">Membrane</keyword>
<name>A0A8D8BSZ8_CULPI</name>
<dbReference type="AlphaFoldDB" id="A0A8D8BSZ8"/>
<keyword evidence="1" id="KW-1133">Transmembrane helix</keyword>